<evidence type="ECO:0000256" key="2">
    <source>
        <dbReference type="ARBA" id="ARBA00023034"/>
    </source>
</evidence>
<evidence type="ECO:0000313" key="6">
    <source>
        <dbReference type="EMBL" id="VDD88505.1"/>
    </source>
</evidence>
<evidence type="ECO:0000256" key="1">
    <source>
        <dbReference type="ARBA" id="ARBA00004555"/>
    </source>
</evidence>
<comment type="subcellular location">
    <subcellularLocation>
        <location evidence="1">Golgi apparatus</location>
    </subcellularLocation>
</comment>
<dbReference type="GO" id="GO:0007030">
    <property type="term" value="P:Golgi organization"/>
    <property type="evidence" value="ECO:0007669"/>
    <property type="project" value="TreeGrafter"/>
</dbReference>
<dbReference type="OrthoDB" id="425925at2759"/>
<feature type="coiled-coil region" evidence="4">
    <location>
        <begin position="321"/>
        <end position="482"/>
    </location>
</feature>
<feature type="coiled-coil region" evidence="4">
    <location>
        <begin position="670"/>
        <end position="697"/>
    </location>
</feature>
<name>A0A0N4V1U4_ENTVE</name>
<evidence type="ECO:0000259" key="5">
    <source>
        <dbReference type="PROSITE" id="PS50913"/>
    </source>
</evidence>
<dbReference type="InterPro" id="IPR000237">
    <property type="entry name" value="GRIP_dom"/>
</dbReference>
<dbReference type="GO" id="GO:0006888">
    <property type="term" value="P:endoplasmic reticulum to Golgi vesicle-mediated transport"/>
    <property type="evidence" value="ECO:0007669"/>
    <property type="project" value="TreeGrafter"/>
</dbReference>
<feature type="coiled-coil region" evidence="4">
    <location>
        <begin position="1019"/>
        <end position="1103"/>
    </location>
</feature>
<feature type="domain" description="GRIP" evidence="5">
    <location>
        <begin position="1221"/>
        <end position="1270"/>
    </location>
</feature>
<dbReference type="Proteomes" id="UP000274131">
    <property type="component" value="Unassembled WGS sequence"/>
</dbReference>
<keyword evidence="3 4" id="KW-0175">Coiled coil</keyword>
<evidence type="ECO:0000313" key="7">
    <source>
        <dbReference type="Proteomes" id="UP000274131"/>
    </source>
</evidence>
<keyword evidence="7" id="KW-1185">Reference proteome</keyword>
<reference evidence="6 7" key="2">
    <citation type="submission" date="2018-10" db="EMBL/GenBank/DDBJ databases">
        <authorList>
            <consortium name="Pathogen Informatics"/>
        </authorList>
    </citation>
    <scope>NUCLEOTIDE SEQUENCE [LARGE SCALE GENOMIC DNA]</scope>
</reference>
<feature type="coiled-coil region" evidence="4">
    <location>
        <begin position="815"/>
        <end position="920"/>
    </location>
</feature>
<reference evidence="8" key="1">
    <citation type="submission" date="2017-02" db="UniProtKB">
        <authorList>
            <consortium name="WormBaseParasite"/>
        </authorList>
    </citation>
    <scope>IDENTIFICATION</scope>
</reference>
<dbReference type="PROSITE" id="PS50913">
    <property type="entry name" value="GRIP"/>
    <property type="match status" value="1"/>
</dbReference>
<accession>A0A0N4V1U4</accession>
<dbReference type="EMBL" id="UXUI01007647">
    <property type="protein sequence ID" value="VDD88505.1"/>
    <property type="molecule type" value="Genomic_DNA"/>
</dbReference>
<dbReference type="PANTHER" id="PTHR18921">
    <property type="entry name" value="MYOSIN HEAVY CHAIN - RELATED"/>
    <property type="match status" value="1"/>
</dbReference>
<keyword evidence="2" id="KW-0333">Golgi apparatus</keyword>
<organism evidence="8">
    <name type="scientific">Enterobius vermicularis</name>
    <name type="common">Human pinworm</name>
    <dbReference type="NCBI Taxonomy" id="51028"/>
    <lineage>
        <taxon>Eukaryota</taxon>
        <taxon>Metazoa</taxon>
        <taxon>Ecdysozoa</taxon>
        <taxon>Nematoda</taxon>
        <taxon>Chromadorea</taxon>
        <taxon>Rhabditida</taxon>
        <taxon>Spirurina</taxon>
        <taxon>Oxyuridomorpha</taxon>
        <taxon>Oxyuroidea</taxon>
        <taxon>Oxyuridae</taxon>
        <taxon>Enterobius</taxon>
    </lineage>
</organism>
<feature type="coiled-coil region" evidence="4">
    <location>
        <begin position="538"/>
        <end position="604"/>
    </location>
</feature>
<feature type="coiled-coil region" evidence="4">
    <location>
        <begin position="47"/>
        <end position="74"/>
    </location>
</feature>
<gene>
    <name evidence="6" type="ORF">EVEC_LOCUS3648</name>
</gene>
<evidence type="ECO:0000256" key="3">
    <source>
        <dbReference type="ARBA" id="ARBA00023054"/>
    </source>
</evidence>
<dbReference type="STRING" id="51028.A0A0N4V1U4"/>
<dbReference type="WBParaSite" id="EVEC_0000394001-mRNA-1">
    <property type="protein sequence ID" value="EVEC_0000394001-mRNA-1"/>
    <property type="gene ID" value="EVEC_0000394001"/>
</dbReference>
<proteinExistence type="predicted"/>
<sequence length="1319" mass="152390">MSAWLRNLQGQLSELASEVLSEATEEVEDPGSELQVSINFLVTKKKLEELERQLLTERSNSELLQNKIVELNEQLYSKNIEMDTVIKKYVGMVESRDQEIRSLQVQLKVELERSQHKENSEPFGHMDDDDFLSETSVLTSRLRLKNEELVKEVQHWKRIANGSADQNQAQKVCHFLSGDVYLFLFFKLSELESKLEEQKQKSEAEMAALIQTHRENIEQLRNFYEEKIISPQSVGEFTTSVENDFAETGVQLDVKISQNEFINCQERIKDLMVENEKIRDVCDRQAADLNDRNSEISGLQSELQQAHQLIDIQRGKFEMELSEGKEKIGQLLEEAKNAEQVSKATEEKYMAKDHELEKLKRENRELTAAYNDLNEEFENHRAEHGSVVTSNRDLTMRIDALKANLIEYEEKYELCKAENAETAKQLEKLTNDFENLRVSFESTKDSSSFDSVSELERLKIELENVKHDRERLRADVDRFTQSVKSIDVELNKLRIFIHYVSQFSCKVFFCRTANKKLQDDNAAMASNLDMFMDIRDTLEKRDQELKKLYGEIVQLQEENSQNVKNDLPLNDLTRQALASMTQEKERLAKELEESRALISEQENSIRRYRSIVGNQAADIVELKDVDGKSSSEGTTDSNNEWVKVCESLLHFTGDWDVSSNHSAHHLMEELKEALAMVTEKTDECDELRRQKVELEKEVWFFLQKCWYEHKLLDVRQNCVDELMAQTNSLQEQQQIQAESFNEMREWVCFLDDFTFFLLSRRRGFSNSVTETFSSDLWFSDMENICDAFISEQKKQQKYLDDATLVLTAQETIDLNSEIQRMNSDYETRLNELKDMHKESIDRCNERILDYERRISGIEEEKLNVDSQLDELRHKYEELEEAKQSLESRFAELATEREKKRTEVSDDRKNLEDAVLKAKAECTAQAELNAQLVIQLKQKESDLLESERIRSELVTLVEQKHAESTNYHAQLQSVLAEKDHIQCEISAIGQKMSLLDEQLSRRLASVSHKTEISFSAVESKDKAEKENERLRQHLLGMEETFTRDAVAAEEREIALRDKIRRLELKTEETADTVISSSNAYEKRLEELSNELSVVRSEKDQIKEELAEKSLSFEKTEKALSDLRKILRDIDADHASQLASYESQISKLEADIQVSLIEFITGSKLEKEMGNLYASEEALLAEKDTLKASDKQLREEITKKDAVIDELETQLDEKVQMASGSPGSTYRIDDETLRQLFLSYFTAEPNKKPEIAVLLASILNYSPEDAAKIHAANASANRTWFGFGGVNRSSNTGPSISELFIRFLERESLGPPSHPLPLHVC</sequence>
<evidence type="ECO:0000256" key="4">
    <source>
        <dbReference type="SAM" id="Coils"/>
    </source>
</evidence>
<protein>
    <submittedName>
        <fullName evidence="8">GRIP domain-containing protein</fullName>
    </submittedName>
</protein>
<dbReference type="GO" id="GO:0031267">
    <property type="term" value="F:small GTPase binding"/>
    <property type="evidence" value="ECO:0007669"/>
    <property type="project" value="TreeGrafter"/>
</dbReference>
<dbReference type="GO" id="GO:0005794">
    <property type="term" value="C:Golgi apparatus"/>
    <property type="evidence" value="ECO:0007669"/>
    <property type="project" value="UniProtKB-SubCell"/>
</dbReference>
<dbReference type="PANTHER" id="PTHR18921:SF2">
    <property type="entry name" value="THYROID RECEPTOR-INTERACTING PROTEIN 11"/>
    <property type="match status" value="1"/>
</dbReference>
<evidence type="ECO:0000313" key="8">
    <source>
        <dbReference type="WBParaSite" id="EVEC_0000394001-mRNA-1"/>
    </source>
</evidence>